<protein>
    <submittedName>
        <fullName evidence="1">Uncharacterized protein</fullName>
    </submittedName>
</protein>
<gene>
    <name evidence="1" type="ORF">Sjap_012111</name>
</gene>
<accession>A0AAP0IVH3</accession>
<name>A0AAP0IVH3_9MAGN</name>
<evidence type="ECO:0000313" key="1">
    <source>
        <dbReference type="EMBL" id="KAK9122509.1"/>
    </source>
</evidence>
<dbReference type="EMBL" id="JBBNAE010000005">
    <property type="protein sequence ID" value="KAK9122509.1"/>
    <property type="molecule type" value="Genomic_DNA"/>
</dbReference>
<proteinExistence type="predicted"/>
<dbReference type="Proteomes" id="UP001417504">
    <property type="component" value="Unassembled WGS sequence"/>
</dbReference>
<organism evidence="1 2">
    <name type="scientific">Stephania japonica</name>
    <dbReference type="NCBI Taxonomy" id="461633"/>
    <lineage>
        <taxon>Eukaryota</taxon>
        <taxon>Viridiplantae</taxon>
        <taxon>Streptophyta</taxon>
        <taxon>Embryophyta</taxon>
        <taxon>Tracheophyta</taxon>
        <taxon>Spermatophyta</taxon>
        <taxon>Magnoliopsida</taxon>
        <taxon>Ranunculales</taxon>
        <taxon>Menispermaceae</taxon>
        <taxon>Menispermoideae</taxon>
        <taxon>Cissampelideae</taxon>
        <taxon>Stephania</taxon>
    </lineage>
</organism>
<dbReference type="AlphaFoldDB" id="A0AAP0IVH3"/>
<reference evidence="1 2" key="1">
    <citation type="submission" date="2024-01" db="EMBL/GenBank/DDBJ databases">
        <title>Genome assemblies of Stephania.</title>
        <authorList>
            <person name="Yang L."/>
        </authorList>
    </citation>
    <scope>NUCLEOTIDE SEQUENCE [LARGE SCALE GENOMIC DNA]</scope>
    <source>
        <strain evidence="1">QJT</strain>
        <tissue evidence="1">Leaf</tissue>
    </source>
</reference>
<comment type="caution">
    <text evidence="1">The sequence shown here is derived from an EMBL/GenBank/DDBJ whole genome shotgun (WGS) entry which is preliminary data.</text>
</comment>
<evidence type="ECO:0000313" key="2">
    <source>
        <dbReference type="Proteomes" id="UP001417504"/>
    </source>
</evidence>
<keyword evidence="2" id="KW-1185">Reference proteome</keyword>
<sequence length="257" mass="29610">MLVFTIRGMEIITVLAMHHHNPTSVCLGQVHGVLNKNREPLKHGERYDLRLAFSKHKKYPFDDWSNSSYQQDTYSSMWNQPSRDIIRYCLATVQDMKLTEQELDEWIEQRDQEAEEEIMSILQKISAETISAIPLESVEVNEVTPVEDYWSEPEETIEVSLYEPDISIAQNEADEAEKEIDVILERPEEPQNESKEDQPLVLVKPPPSYAYWLNLKNSYVLEVLDELLILKEGVQAALAKYIDAPFVVDISKGEGIT</sequence>